<comment type="caution">
    <text evidence="2">The sequence shown here is derived from an EMBL/GenBank/DDBJ whole genome shotgun (WGS) entry which is preliminary data.</text>
</comment>
<dbReference type="EMBL" id="JXBB01000006">
    <property type="protein sequence ID" value="OAR05020.1"/>
    <property type="molecule type" value="Genomic_DNA"/>
</dbReference>
<dbReference type="RefSeq" id="WP_066199010.1">
    <property type="nucleotide sequence ID" value="NZ_CBCSAS010000012.1"/>
</dbReference>
<evidence type="ECO:0000313" key="4">
    <source>
        <dbReference type="Proteomes" id="UP000244180"/>
    </source>
</evidence>
<reference evidence="1 3" key="1">
    <citation type="submission" date="2015-09" db="EMBL/GenBank/DDBJ databases">
        <title>Draft genome sequence of Hydrogenibacillus schlegelii DSM 2000.</title>
        <authorList>
            <person name="Hemp J."/>
        </authorList>
    </citation>
    <scope>NUCLEOTIDE SEQUENCE [LARGE SCALE GENOMIC DNA]</scope>
    <source>
        <strain evidence="1 3">MA 48</strain>
    </source>
</reference>
<reference evidence="2 4" key="2">
    <citation type="submission" date="2017-08" db="EMBL/GenBank/DDBJ databases">
        <title>Burning lignite coal seam in the remote Altai Mountains harbors a hydrogen-driven thermophilic microbial community.</title>
        <authorList>
            <person name="Kadnikov V.V."/>
            <person name="Mardanov A.V."/>
            <person name="Ivasenko D."/>
            <person name="Beletsky A.V."/>
            <person name="Karnachuk O.V."/>
            <person name="Ravin N.V."/>
        </authorList>
    </citation>
    <scope>NUCLEOTIDE SEQUENCE [LARGE SCALE GENOMIC DNA]</scope>
    <source>
        <strain evidence="2">AL33</strain>
    </source>
</reference>
<protein>
    <recommendedName>
        <fullName evidence="5">Cytosolic protein</fullName>
    </recommendedName>
</protein>
<evidence type="ECO:0008006" key="5">
    <source>
        <dbReference type="Google" id="ProtNLM"/>
    </source>
</evidence>
<dbReference type="InterPro" id="IPR023164">
    <property type="entry name" value="YqgQ-like_sf"/>
</dbReference>
<gene>
    <name evidence="2" type="ORF">HSCHL_2534</name>
    <name evidence="1" type="ORF">SA87_05775</name>
</gene>
<dbReference type="Proteomes" id="UP000243024">
    <property type="component" value="Unassembled WGS sequence"/>
</dbReference>
<evidence type="ECO:0000313" key="3">
    <source>
        <dbReference type="Proteomes" id="UP000243024"/>
    </source>
</evidence>
<proteinExistence type="predicted"/>
<accession>A0A132NDM7</accession>
<name>A0A132NDM7_HYDSH</name>
<dbReference type="EMBL" id="PEBV01000020">
    <property type="protein sequence ID" value="PTQ52901.1"/>
    <property type="molecule type" value="Genomic_DNA"/>
</dbReference>
<dbReference type="Gene3D" id="1.10.287.760">
    <property type="entry name" value="YqgQ-like"/>
    <property type="match status" value="1"/>
</dbReference>
<organism evidence="2 4">
    <name type="scientific">Hydrogenibacillus schlegelii</name>
    <name type="common">Bacillus schlegelii</name>
    <dbReference type="NCBI Taxonomy" id="1484"/>
    <lineage>
        <taxon>Bacteria</taxon>
        <taxon>Bacillati</taxon>
        <taxon>Bacillota</taxon>
        <taxon>Bacilli</taxon>
        <taxon>Bacillales</taxon>
        <taxon>Bacillales Family X. Incertae Sedis</taxon>
        <taxon>Hydrogenibacillus</taxon>
    </lineage>
</organism>
<dbReference type="Proteomes" id="UP000244180">
    <property type="component" value="Unassembled WGS sequence"/>
</dbReference>
<sequence>MRRLETAADVRALLRRFGAIFYTGDPLGEIELMREELRELFQAGLIDRETLRAALEALRRREADLIADRDEER</sequence>
<evidence type="ECO:0000313" key="1">
    <source>
        <dbReference type="EMBL" id="OAR05020.1"/>
    </source>
</evidence>
<dbReference type="Pfam" id="PF06014">
    <property type="entry name" value="YqgQ-like"/>
    <property type="match status" value="1"/>
</dbReference>
<keyword evidence="3" id="KW-1185">Reference proteome</keyword>
<dbReference type="AlphaFoldDB" id="A0A132NDM7"/>
<evidence type="ECO:0000313" key="2">
    <source>
        <dbReference type="EMBL" id="PTQ52901.1"/>
    </source>
</evidence>
<dbReference type="STRING" id="1484.SA87_05775"/>
<dbReference type="SUPFAM" id="SSF158379">
    <property type="entry name" value="YqgQ-like"/>
    <property type="match status" value="1"/>
</dbReference>
<dbReference type="InterPro" id="IPR009256">
    <property type="entry name" value="YqgQ-like"/>
</dbReference>